<feature type="compositionally biased region" description="Basic and acidic residues" evidence="4">
    <location>
        <begin position="48"/>
        <end position="70"/>
    </location>
</feature>
<dbReference type="SMART" id="SM00360">
    <property type="entry name" value="RRM"/>
    <property type="match status" value="2"/>
</dbReference>
<sequence length="390" mass="43266">MAKFNFTHSNSIHTCDRQQRQHKMAESGTWRDASDWRSPSSTPKPQKPKTERNTASWNRDRPSGESDSHKRQPIVALAERSRPEDLRVHRPARQRDGAEAGKAIEEGRRVYLGNLLYNTTPDGVEEFLNANGFSAFENVHISVDPFTGRNPGYCFVQFPDSDTAEKAIATLDGKLMGERAVRCRPCQPKGDVRQASRWPHEDRASTASNRWGDWNASKPGEDRAGARLPGKGGPNDALKHFQVSKAQEEGRQLYVGGLPRMLDQAENEVEMRSIFKDFEIDGVSKRVSPREAGDGRRNFCFVDFATPEQAQAAIDAMKGANLGMISPQGDWFSTVNKNLAWITDGLRNWVVGPHVTFGAADPSQTNAGGAALTSSFMTAEVHDQYGHDNV</sequence>
<dbReference type="PANTHER" id="PTHR23236:SF119">
    <property type="entry name" value="NUCLEAR RNA-BINDING PROTEIN SART-3"/>
    <property type="match status" value="1"/>
</dbReference>
<proteinExistence type="predicted"/>
<gene>
    <name evidence="6" type="ORF">JX265_012613</name>
</gene>
<dbReference type="Pfam" id="PF00076">
    <property type="entry name" value="RRM_1"/>
    <property type="match status" value="2"/>
</dbReference>
<dbReference type="SUPFAM" id="SSF54928">
    <property type="entry name" value="RNA-binding domain, RBD"/>
    <property type="match status" value="1"/>
</dbReference>
<feature type="domain" description="RRM" evidence="5">
    <location>
        <begin position="251"/>
        <end position="329"/>
    </location>
</feature>
<feature type="domain" description="RRM" evidence="5">
    <location>
        <begin position="108"/>
        <end position="188"/>
    </location>
</feature>
<dbReference type="EMBL" id="JAFIMR010000055">
    <property type="protein sequence ID" value="KAI1853928.1"/>
    <property type="molecule type" value="Genomic_DNA"/>
</dbReference>
<feature type="region of interest" description="Disordered" evidence="4">
    <location>
        <begin position="187"/>
        <end position="229"/>
    </location>
</feature>
<keyword evidence="1" id="KW-0677">Repeat</keyword>
<feature type="compositionally biased region" description="Basic and acidic residues" evidence="4">
    <location>
        <begin position="79"/>
        <end position="100"/>
    </location>
</feature>
<dbReference type="InterPro" id="IPR000504">
    <property type="entry name" value="RRM_dom"/>
</dbReference>
<keyword evidence="2 3" id="KW-0694">RNA-binding</keyword>
<accession>A0A9P9WAH3</accession>
<comment type="caution">
    <text evidence="6">The sequence shown here is derived from an EMBL/GenBank/DDBJ whole genome shotgun (WGS) entry which is preliminary data.</text>
</comment>
<evidence type="ECO:0000313" key="6">
    <source>
        <dbReference type="EMBL" id="KAI1853928.1"/>
    </source>
</evidence>
<evidence type="ECO:0000256" key="2">
    <source>
        <dbReference type="ARBA" id="ARBA00022884"/>
    </source>
</evidence>
<name>A0A9P9WAH3_9PEZI</name>
<evidence type="ECO:0000256" key="3">
    <source>
        <dbReference type="PROSITE-ProRule" id="PRU00176"/>
    </source>
</evidence>
<dbReference type="Gene3D" id="3.30.70.330">
    <property type="match status" value="2"/>
</dbReference>
<dbReference type="InterPro" id="IPR035979">
    <property type="entry name" value="RBD_domain_sf"/>
</dbReference>
<feature type="region of interest" description="Disordered" evidence="4">
    <location>
        <begin position="1"/>
        <end position="100"/>
    </location>
</feature>
<feature type="compositionally biased region" description="Basic and acidic residues" evidence="4">
    <location>
        <begin position="14"/>
        <end position="25"/>
    </location>
</feature>
<feature type="compositionally biased region" description="Basic and acidic residues" evidence="4">
    <location>
        <begin position="190"/>
        <end position="204"/>
    </location>
</feature>
<keyword evidence="7" id="KW-1185">Reference proteome</keyword>
<dbReference type="PROSITE" id="PS50102">
    <property type="entry name" value="RRM"/>
    <property type="match status" value="2"/>
</dbReference>
<dbReference type="InterPro" id="IPR012677">
    <property type="entry name" value="Nucleotide-bd_a/b_plait_sf"/>
</dbReference>
<protein>
    <recommendedName>
        <fullName evidence="5">RRM domain-containing protein</fullName>
    </recommendedName>
</protein>
<evidence type="ECO:0000256" key="1">
    <source>
        <dbReference type="ARBA" id="ARBA00022737"/>
    </source>
</evidence>
<evidence type="ECO:0000256" key="4">
    <source>
        <dbReference type="SAM" id="MobiDB-lite"/>
    </source>
</evidence>
<dbReference type="GO" id="GO:0003723">
    <property type="term" value="F:RNA binding"/>
    <property type="evidence" value="ECO:0007669"/>
    <property type="project" value="UniProtKB-UniRule"/>
</dbReference>
<evidence type="ECO:0000313" key="7">
    <source>
        <dbReference type="Proteomes" id="UP000829685"/>
    </source>
</evidence>
<dbReference type="PANTHER" id="PTHR23236">
    <property type="entry name" value="EUKARYOTIC TRANSLATION INITIATION FACTOR 4B/4H"/>
    <property type="match status" value="1"/>
</dbReference>
<dbReference type="CDD" id="cd00590">
    <property type="entry name" value="RRM_SF"/>
    <property type="match status" value="1"/>
</dbReference>
<dbReference type="AlphaFoldDB" id="A0A9P9WAH3"/>
<reference evidence="6" key="1">
    <citation type="submission" date="2021-03" db="EMBL/GenBank/DDBJ databases">
        <title>Revisited historic fungal species revealed as producer of novel bioactive compounds through whole genome sequencing and comparative genomics.</title>
        <authorList>
            <person name="Vignolle G.A."/>
            <person name="Hochenegger N."/>
            <person name="Mach R.L."/>
            <person name="Mach-Aigner A.R."/>
            <person name="Javad Rahimi M."/>
            <person name="Salim K.A."/>
            <person name="Chan C.M."/>
            <person name="Lim L.B.L."/>
            <person name="Cai F."/>
            <person name="Druzhinina I.S."/>
            <person name="U'Ren J.M."/>
            <person name="Derntl C."/>
        </authorList>
    </citation>
    <scope>NUCLEOTIDE SEQUENCE</scope>
    <source>
        <strain evidence="6">TUCIM 5799</strain>
    </source>
</reference>
<feature type="compositionally biased region" description="Polar residues" evidence="4">
    <location>
        <begin position="1"/>
        <end position="13"/>
    </location>
</feature>
<evidence type="ECO:0000259" key="5">
    <source>
        <dbReference type="PROSITE" id="PS50102"/>
    </source>
</evidence>
<dbReference type="Proteomes" id="UP000829685">
    <property type="component" value="Unassembled WGS sequence"/>
</dbReference>
<organism evidence="6 7">
    <name type="scientific">Neoarthrinium moseri</name>
    <dbReference type="NCBI Taxonomy" id="1658444"/>
    <lineage>
        <taxon>Eukaryota</taxon>
        <taxon>Fungi</taxon>
        <taxon>Dikarya</taxon>
        <taxon>Ascomycota</taxon>
        <taxon>Pezizomycotina</taxon>
        <taxon>Sordariomycetes</taxon>
        <taxon>Xylariomycetidae</taxon>
        <taxon>Amphisphaeriales</taxon>
        <taxon>Apiosporaceae</taxon>
        <taxon>Neoarthrinium</taxon>
    </lineage>
</organism>